<feature type="transmembrane region" description="Helical" evidence="1">
    <location>
        <begin position="90"/>
        <end position="113"/>
    </location>
</feature>
<gene>
    <name evidence="2" type="ORF">Dia5BBH33_06620</name>
</gene>
<evidence type="ECO:0000313" key="2">
    <source>
        <dbReference type="EMBL" id="BBK24727.1"/>
    </source>
</evidence>
<protein>
    <recommendedName>
        <fullName evidence="4">Yip1 domain-containing protein</fullName>
    </recommendedName>
</protein>
<dbReference type="RefSeq" id="WP_022381587.1">
    <property type="nucleotide sequence ID" value="NZ_AP019697.1"/>
</dbReference>
<dbReference type="AlphaFoldDB" id="A0A8E4BQP6"/>
<feature type="transmembrane region" description="Helical" evidence="1">
    <location>
        <begin position="54"/>
        <end position="78"/>
    </location>
</feature>
<organism evidence="2 3">
    <name type="scientific">Dialister hominis</name>
    <dbReference type="NCBI Taxonomy" id="2582419"/>
    <lineage>
        <taxon>Bacteria</taxon>
        <taxon>Bacillati</taxon>
        <taxon>Bacillota</taxon>
        <taxon>Negativicutes</taxon>
        <taxon>Veillonellales</taxon>
        <taxon>Veillonellaceae</taxon>
        <taxon>Dialister</taxon>
    </lineage>
</organism>
<accession>A0A8E4BQP6</accession>
<feature type="transmembrane region" description="Helical" evidence="1">
    <location>
        <begin position="151"/>
        <end position="180"/>
    </location>
</feature>
<evidence type="ECO:0000313" key="3">
    <source>
        <dbReference type="Proteomes" id="UP000320585"/>
    </source>
</evidence>
<name>A0A8E4BQP6_9FIRM</name>
<sequence>MNSFLDLAFSLITSPRKAMVVITNSEKLKEGFFFWIFVVLLMAISAFREGPGLILQFALLFLGMGTALLCHSAAIDYISGMWGGMGTAKGITAGFMAASLPLGFSVFFMLIGASGVNEISSAGTFILSLWAFYLDVLAISENYRFSTAKAFAVAVMPYALLVLAFVLLAVLAVLTAAAGISSLESMEGMENVLSQL</sequence>
<feature type="transmembrane region" description="Helical" evidence="1">
    <location>
        <begin position="119"/>
        <end position="139"/>
    </location>
</feature>
<proteinExistence type="predicted"/>
<keyword evidence="3" id="KW-1185">Reference proteome</keyword>
<dbReference type="GeneID" id="92715883"/>
<reference evidence="3" key="1">
    <citation type="submission" date="2019-05" db="EMBL/GenBank/DDBJ databases">
        <title>Complete genome sequencing of Dialister sp. strain 5BBH33.</title>
        <authorList>
            <person name="Sakamoto M."/>
            <person name="Murakami T."/>
            <person name="Mori H."/>
        </authorList>
    </citation>
    <scope>NUCLEOTIDE SEQUENCE [LARGE SCALE GENOMIC DNA]</scope>
    <source>
        <strain evidence="3">5BBH33</strain>
    </source>
</reference>
<evidence type="ECO:0008006" key="4">
    <source>
        <dbReference type="Google" id="ProtNLM"/>
    </source>
</evidence>
<dbReference type="EMBL" id="AP019697">
    <property type="protein sequence ID" value="BBK24727.1"/>
    <property type="molecule type" value="Genomic_DNA"/>
</dbReference>
<dbReference type="KEGG" id="dho:Dia5BBH33_06620"/>
<evidence type="ECO:0000256" key="1">
    <source>
        <dbReference type="SAM" id="Phobius"/>
    </source>
</evidence>
<dbReference type="OrthoDB" id="1634180at2"/>
<keyword evidence="1" id="KW-0472">Membrane</keyword>
<keyword evidence="1" id="KW-1133">Transmembrane helix</keyword>
<keyword evidence="1" id="KW-0812">Transmembrane</keyword>
<dbReference type="Proteomes" id="UP000320585">
    <property type="component" value="Chromosome"/>
</dbReference>
<feature type="transmembrane region" description="Helical" evidence="1">
    <location>
        <begin position="32"/>
        <end position="48"/>
    </location>
</feature>